<evidence type="ECO:0000256" key="3">
    <source>
        <dbReference type="RuleBase" id="RU000363"/>
    </source>
</evidence>
<dbReference type="Gene3D" id="3.40.50.720">
    <property type="entry name" value="NAD(P)-binding Rossmann-like Domain"/>
    <property type="match status" value="1"/>
</dbReference>
<evidence type="ECO:0000313" key="6">
    <source>
        <dbReference type="EMBL" id="SDF59474.1"/>
    </source>
</evidence>
<dbReference type="GO" id="GO:0016020">
    <property type="term" value="C:membrane"/>
    <property type="evidence" value="ECO:0007669"/>
    <property type="project" value="TreeGrafter"/>
</dbReference>
<evidence type="ECO:0000259" key="5">
    <source>
        <dbReference type="SMART" id="SM00822"/>
    </source>
</evidence>
<dbReference type="PANTHER" id="PTHR44196">
    <property type="entry name" value="DEHYDROGENASE/REDUCTASE SDR FAMILY MEMBER 7B"/>
    <property type="match status" value="1"/>
</dbReference>
<name>A0A1G7MCX8_9ACTN</name>
<dbReference type="PANTHER" id="PTHR44196:SF1">
    <property type="entry name" value="DEHYDROGENASE_REDUCTASE SDR FAMILY MEMBER 7B"/>
    <property type="match status" value="1"/>
</dbReference>
<dbReference type="AlphaFoldDB" id="A0A1G7MCX8"/>
<dbReference type="GO" id="GO:0016491">
    <property type="term" value="F:oxidoreductase activity"/>
    <property type="evidence" value="ECO:0007669"/>
    <property type="project" value="UniProtKB-KW"/>
</dbReference>
<dbReference type="InterPro" id="IPR020904">
    <property type="entry name" value="Sc_DH/Rdtase_CS"/>
</dbReference>
<feature type="compositionally biased region" description="Basic and acidic residues" evidence="4">
    <location>
        <begin position="286"/>
        <end position="297"/>
    </location>
</feature>
<accession>A0A1G7MCX8</accession>
<dbReference type="EMBL" id="FNAX01000009">
    <property type="protein sequence ID" value="SDF59474.1"/>
    <property type="molecule type" value="Genomic_DNA"/>
</dbReference>
<evidence type="ECO:0000256" key="4">
    <source>
        <dbReference type="SAM" id="MobiDB-lite"/>
    </source>
</evidence>
<dbReference type="Pfam" id="PF00106">
    <property type="entry name" value="adh_short"/>
    <property type="match status" value="1"/>
</dbReference>
<dbReference type="PRINTS" id="PR00080">
    <property type="entry name" value="SDRFAMILY"/>
</dbReference>
<organism evidence="6 7">
    <name type="scientific">Streptomyces griseoaurantiacus</name>
    <dbReference type="NCBI Taxonomy" id="68213"/>
    <lineage>
        <taxon>Bacteria</taxon>
        <taxon>Bacillati</taxon>
        <taxon>Actinomycetota</taxon>
        <taxon>Actinomycetes</taxon>
        <taxon>Kitasatosporales</taxon>
        <taxon>Streptomycetaceae</taxon>
        <taxon>Streptomyces</taxon>
        <taxon>Streptomyces aurantiacus group</taxon>
    </lineage>
</organism>
<dbReference type="NCBIfam" id="NF005495">
    <property type="entry name" value="PRK07109.1"/>
    <property type="match status" value="1"/>
</dbReference>
<dbReference type="SUPFAM" id="SSF51735">
    <property type="entry name" value="NAD(P)-binding Rossmann-fold domains"/>
    <property type="match status" value="1"/>
</dbReference>
<dbReference type="PROSITE" id="PS00061">
    <property type="entry name" value="ADH_SHORT"/>
    <property type="match status" value="1"/>
</dbReference>
<evidence type="ECO:0000256" key="2">
    <source>
        <dbReference type="ARBA" id="ARBA00023002"/>
    </source>
</evidence>
<dbReference type="Proteomes" id="UP000198614">
    <property type="component" value="Unassembled WGS sequence"/>
</dbReference>
<dbReference type="OrthoDB" id="151996at2"/>
<comment type="similarity">
    <text evidence="1 3">Belongs to the short-chain dehydrogenases/reductases (SDR) family.</text>
</comment>
<protein>
    <submittedName>
        <fullName evidence="6">Short-chain dehydrogenase</fullName>
    </submittedName>
</protein>
<dbReference type="InterPro" id="IPR057326">
    <property type="entry name" value="KR_dom"/>
</dbReference>
<feature type="domain" description="Ketoreductase" evidence="5">
    <location>
        <begin position="8"/>
        <end position="194"/>
    </location>
</feature>
<dbReference type="InterPro" id="IPR002347">
    <property type="entry name" value="SDR_fam"/>
</dbReference>
<dbReference type="SMART" id="SM00822">
    <property type="entry name" value="PKS_KR"/>
    <property type="match status" value="1"/>
</dbReference>
<proteinExistence type="inferred from homology"/>
<dbReference type="InterPro" id="IPR036291">
    <property type="entry name" value="NAD(P)-bd_dom_sf"/>
</dbReference>
<dbReference type="PRINTS" id="PR00081">
    <property type="entry name" value="GDHRDH"/>
</dbReference>
<keyword evidence="2" id="KW-0560">Oxidoreductase</keyword>
<evidence type="ECO:0000313" key="7">
    <source>
        <dbReference type="Proteomes" id="UP000198614"/>
    </source>
</evidence>
<reference evidence="6 7" key="1">
    <citation type="submission" date="2016-10" db="EMBL/GenBank/DDBJ databases">
        <authorList>
            <person name="de Groot N.N."/>
        </authorList>
    </citation>
    <scope>NUCLEOTIDE SEQUENCE [LARGE SCALE GENOMIC DNA]</scope>
    <source>
        <strain evidence="6 7">CGMCC 4.1859</strain>
    </source>
</reference>
<sequence>MPSRTGRKLAVVTGGTAGVGRATVREFAARGYDVAVLARGRAGLDGAVKDVEDAGGSALAVPVDVADHEAVRRAAERVERDMGEIDVWVNVAFAGALTFFWDTSPEEYERMTAVTYLGQVNGTRAALAHMRPRDRGVVVNVGSAMAYRSIPLQSAYCGAKHAVKGFTESVRTELIHERSKVRICMIQLPGLNTPQFDWNLSRMPKHPRPVPPVFQPELPAKGIVFLAEHPRRNLWVGLSTAYTILGERLAPAFMDLYLGRKVVAAQQTEEDLPRWGANVDDPSDGTEDRGAHGDFGARAHGRDPVLWLSRHRRALLGGLTAAAAGLGAAAAWGSRGR</sequence>
<feature type="region of interest" description="Disordered" evidence="4">
    <location>
        <begin position="274"/>
        <end position="297"/>
    </location>
</feature>
<evidence type="ECO:0000256" key="1">
    <source>
        <dbReference type="ARBA" id="ARBA00006484"/>
    </source>
</evidence>
<gene>
    <name evidence="6" type="ORF">SAMN05216260_109140</name>
</gene>